<dbReference type="KEGG" id="maga:Mag101_02715"/>
<protein>
    <submittedName>
        <fullName evidence="1">Uncharacterized protein</fullName>
    </submittedName>
</protein>
<sequence length="64" mass="6701">MGFLQVFTSGLGLNVTAKHDPLLQVATHPPKAGFCSPPKGGDAPAGDSTARLMTAPHAWFSMHK</sequence>
<reference evidence="1" key="1">
    <citation type="submission" date="2017-02" db="EMBL/GenBank/DDBJ databases">
        <title>Genome of Microbulbifer agarilyticus GP101.</title>
        <authorList>
            <person name="Jung J."/>
            <person name="Bae S.S."/>
            <person name="Baek K."/>
        </authorList>
    </citation>
    <scope>NUCLEOTIDE SEQUENCE [LARGE SCALE GENOMIC DNA]</scope>
    <source>
        <strain evidence="1">GP101</strain>
    </source>
</reference>
<evidence type="ECO:0000313" key="2">
    <source>
        <dbReference type="Proteomes" id="UP000188219"/>
    </source>
</evidence>
<accession>A0A1Q2M2A9</accession>
<organism evidence="1 2">
    <name type="scientific">Microbulbifer agarilyticus</name>
    <dbReference type="NCBI Taxonomy" id="260552"/>
    <lineage>
        <taxon>Bacteria</taxon>
        <taxon>Pseudomonadati</taxon>
        <taxon>Pseudomonadota</taxon>
        <taxon>Gammaproteobacteria</taxon>
        <taxon>Cellvibrionales</taxon>
        <taxon>Microbulbiferaceae</taxon>
        <taxon>Microbulbifer</taxon>
    </lineage>
</organism>
<evidence type="ECO:0000313" key="1">
    <source>
        <dbReference type="EMBL" id="AQQ66678.1"/>
    </source>
</evidence>
<dbReference type="EMBL" id="CP019650">
    <property type="protein sequence ID" value="AQQ66678.1"/>
    <property type="molecule type" value="Genomic_DNA"/>
</dbReference>
<keyword evidence="2" id="KW-1185">Reference proteome</keyword>
<dbReference type="Proteomes" id="UP000188219">
    <property type="component" value="Chromosome"/>
</dbReference>
<proteinExistence type="predicted"/>
<dbReference type="AlphaFoldDB" id="A0A1Q2M2A9"/>
<name>A0A1Q2M2A9_9GAMM</name>
<gene>
    <name evidence="1" type="ORF">Mag101_02715</name>
</gene>
<dbReference type="STRING" id="260552.Mag101_02715"/>